<dbReference type="STRING" id="1776.BHQ18_07770"/>
<reference evidence="4" key="1">
    <citation type="submission" date="2016-09" db="EMBL/GenBank/DDBJ databases">
        <authorList>
            <person name="Greninger A.L."/>
            <person name="Jerome K.R."/>
            <person name="Mcnair B."/>
            <person name="Wallis C."/>
            <person name="Fang F."/>
        </authorList>
    </citation>
    <scope>NUCLEOTIDE SEQUENCE [LARGE SCALE GENOMIC DNA]</scope>
    <source>
        <strain evidence="4">M6</strain>
    </source>
</reference>
<evidence type="ECO:0000256" key="2">
    <source>
        <dbReference type="SAM" id="SignalP"/>
    </source>
</evidence>
<dbReference type="RefSeq" id="WP_069413052.1">
    <property type="nucleotide sequence ID" value="NZ_JACKUL010000024.1"/>
</dbReference>
<proteinExistence type="predicted"/>
<evidence type="ECO:0000313" key="3">
    <source>
        <dbReference type="EMBL" id="ODQ91318.1"/>
    </source>
</evidence>
<organism evidence="3 4">
    <name type="scientific">Mycolicibacterium flavescens</name>
    <name type="common">Mycobacterium flavescens</name>
    <dbReference type="NCBI Taxonomy" id="1776"/>
    <lineage>
        <taxon>Bacteria</taxon>
        <taxon>Bacillati</taxon>
        <taxon>Actinomycetota</taxon>
        <taxon>Actinomycetes</taxon>
        <taxon>Mycobacteriales</taxon>
        <taxon>Mycobacteriaceae</taxon>
        <taxon>Mycolicibacterium</taxon>
    </lineage>
</organism>
<name>A0A1E3RN79_MYCFV</name>
<feature type="signal peptide" evidence="2">
    <location>
        <begin position="1"/>
        <end position="25"/>
    </location>
</feature>
<feature type="region of interest" description="Disordered" evidence="1">
    <location>
        <begin position="228"/>
        <end position="269"/>
    </location>
</feature>
<dbReference type="AlphaFoldDB" id="A0A1E3RN79"/>
<evidence type="ECO:0000256" key="1">
    <source>
        <dbReference type="SAM" id="MobiDB-lite"/>
    </source>
</evidence>
<dbReference type="EMBL" id="MIHA01000004">
    <property type="protein sequence ID" value="ODQ91318.1"/>
    <property type="molecule type" value="Genomic_DNA"/>
</dbReference>
<protein>
    <recommendedName>
        <fullName evidence="5">Lipoprotein</fullName>
    </recommendedName>
</protein>
<dbReference type="PROSITE" id="PS51257">
    <property type="entry name" value="PROKAR_LIPOPROTEIN"/>
    <property type="match status" value="1"/>
</dbReference>
<dbReference type="Proteomes" id="UP000094053">
    <property type="component" value="Unassembled WGS sequence"/>
</dbReference>
<keyword evidence="2" id="KW-0732">Signal</keyword>
<comment type="caution">
    <text evidence="3">The sequence shown here is derived from an EMBL/GenBank/DDBJ whole genome shotgun (WGS) entry which is preliminary data.</text>
</comment>
<evidence type="ECO:0008006" key="5">
    <source>
        <dbReference type="Google" id="ProtNLM"/>
    </source>
</evidence>
<keyword evidence="4" id="KW-1185">Reference proteome</keyword>
<feature type="compositionally biased region" description="Low complexity" evidence="1">
    <location>
        <begin position="258"/>
        <end position="269"/>
    </location>
</feature>
<accession>A0A1E3RN79</accession>
<evidence type="ECO:0000313" key="4">
    <source>
        <dbReference type="Proteomes" id="UP000094053"/>
    </source>
</evidence>
<sequence length="269" mass="28257">MRMRAVLTSCLVGLGLLTGCTTEEAAPPPAEPVDSLPAGWPDTLADFSVTWTAEPGIELTGGVAVPVRAYLESYYLAYLTDDDKYLYPGFRRAVAENDAGSAEAKALWPDPPAPTVWVGTARHHLLRVEGSGPDLSVIGCLYSYGVGHLGEEGGVRPNTGAGFGPDAGISAFRIGLRAPDGEPGDLPPQQGPARAPALDVFDGWQVTAHQGGYLLEANWPDATGVKAECAARDDSPPQDRTFPPGEQYPQSRFPTLPAAPGWPDAAPAP</sequence>
<gene>
    <name evidence="3" type="ORF">BHQ18_07770</name>
</gene>
<feature type="chain" id="PRO_5009135070" description="Lipoprotein" evidence="2">
    <location>
        <begin position="26"/>
        <end position="269"/>
    </location>
</feature>